<evidence type="ECO:0000313" key="2">
    <source>
        <dbReference type="EMBL" id="MBB5353684.1"/>
    </source>
</evidence>
<organism evidence="2 3">
    <name type="scientific">Haloferula luteola</name>
    <dbReference type="NCBI Taxonomy" id="595692"/>
    <lineage>
        <taxon>Bacteria</taxon>
        <taxon>Pseudomonadati</taxon>
        <taxon>Verrucomicrobiota</taxon>
        <taxon>Verrucomicrobiia</taxon>
        <taxon>Verrucomicrobiales</taxon>
        <taxon>Verrucomicrobiaceae</taxon>
        <taxon>Haloferula</taxon>
    </lineage>
</organism>
<accession>A0A840VDU9</accession>
<dbReference type="RefSeq" id="WP_184021907.1">
    <property type="nucleotide sequence ID" value="NZ_JACHFD010000032.1"/>
</dbReference>
<dbReference type="Pfam" id="PF13280">
    <property type="entry name" value="WYL"/>
    <property type="match status" value="1"/>
</dbReference>
<dbReference type="EMBL" id="JACHFD010000032">
    <property type="protein sequence ID" value="MBB5353684.1"/>
    <property type="molecule type" value="Genomic_DNA"/>
</dbReference>
<keyword evidence="2" id="KW-0238">DNA-binding</keyword>
<dbReference type="AlphaFoldDB" id="A0A840VDU9"/>
<dbReference type="InterPro" id="IPR026881">
    <property type="entry name" value="WYL_dom"/>
</dbReference>
<sequence>MPIQSIWEPEVANPASPTEIQLLYHLLPAIRQQIHLTLRYHGGSTPGEPRTLTHSMVFRKLHDQAHSPLCLLAWFHTRQANRTFRLDRFSHPFATTAPLEPTARTA</sequence>
<evidence type="ECO:0000259" key="1">
    <source>
        <dbReference type="Pfam" id="PF13280"/>
    </source>
</evidence>
<dbReference type="PROSITE" id="PS52050">
    <property type="entry name" value="WYL"/>
    <property type="match status" value="1"/>
</dbReference>
<comment type="caution">
    <text evidence="2">The sequence shown here is derived from an EMBL/GenBank/DDBJ whole genome shotgun (WGS) entry which is preliminary data.</text>
</comment>
<reference evidence="2 3" key="1">
    <citation type="submission" date="2020-08" db="EMBL/GenBank/DDBJ databases">
        <title>Genomic Encyclopedia of Type Strains, Phase IV (KMG-IV): sequencing the most valuable type-strain genomes for metagenomic binning, comparative biology and taxonomic classification.</title>
        <authorList>
            <person name="Goeker M."/>
        </authorList>
    </citation>
    <scope>NUCLEOTIDE SEQUENCE [LARGE SCALE GENOMIC DNA]</scope>
    <source>
        <strain evidence="2 3">YC6886</strain>
    </source>
</reference>
<keyword evidence="3" id="KW-1185">Reference proteome</keyword>
<evidence type="ECO:0000313" key="3">
    <source>
        <dbReference type="Proteomes" id="UP000557717"/>
    </source>
</evidence>
<dbReference type="Proteomes" id="UP000557717">
    <property type="component" value="Unassembled WGS sequence"/>
</dbReference>
<proteinExistence type="predicted"/>
<protein>
    <submittedName>
        <fullName evidence="2">Putative DNA-binding transcriptional regulator YafY</fullName>
    </submittedName>
</protein>
<dbReference type="GO" id="GO:0003677">
    <property type="term" value="F:DNA binding"/>
    <property type="evidence" value="ECO:0007669"/>
    <property type="project" value="UniProtKB-KW"/>
</dbReference>
<gene>
    <name evidence="2" type="ORF">HNR46_003945</name>
</gene>
<name>A0A840VDU9_9BACT</name>
<feature type="domain" description="WYL" evidence="1">
    <location>
        <begin position="23"/>
        <end position="91"/>
    </location>
</feature>